<protein>
    <submittedName>
        <fullName evidence="2">Uncharacterized protein</fullName>
    </submittedName>
</protein>
<name>A0A9P1CAX1_9DINO</name>
<reference evidence="2" key="1">
    <citation type="submission" date="2022-10" db="EMBL/GenBank/DDBJ databases">
        <authorList>
            <person name="Chen Y."/>
            <person name="Dougan E. K."/>
            <person name="Chan C."/>
            <person name="Rhodes N."/>
            <person name="Thang M."/>
        </authorList>
    </citation>
    <scope>NUCLEOTIDE SEQUENCE</scope>
</reference>
<accession>A0A9P1CAX1</accession>
<reference evidence="3" key="2">
    <citation type="submission" date="2024-04" db="EMBL/GenBank/DDBJ databases">
        <authorList>
            <person name="Chen Y."/>
            <person name="Shah S."/>
            <person name="Dougan E. K."/>
            <person name="Thang M."/>
            <person name="Chan C."/>
        </authorList>
    </citation>
    <scope>NUCLEOTIDE SEQUENCE [LARGE SCALE GENOMIC DNA]</scope>
</reference>
<gene>
    <name evidence="2" type="ORF">C1SCF055_LOCUS15468</name>
</gene>
<sequence length="269" mass="29653">MAEPLRPWVRPGGRAVLEGLKSRPELNGQEVTIQVREVSSGRWRCKVAPFGEEMKFKAENLAETPEKNEPISVDANWLRRGVQAAVKDLPEHEGQVVRVVTVDGDTGRCKCVLRTSGEAIEVSRKNLRPLANATAPEPTPAPKAEMPKKGGTDWAAVELERRRLAEGFRSGFEEGASVTMEGLQSMPELNGQSGKLLTWDGQSMRWRVHIEGVGIKSFRPQNLIPQESGQKRKAKNGSSDQNGAKEEHCETSPEKKQRVEDSGVPVSND</sequence>
<comment type="caution">
    <text evidence="2">The sequence shown here is derived from an EMBL/GenBank/DDBJ whole genome shotgun (WGS) entry which is preliminary data.</text>
</comment>
<dbReference type="OrthoDB" id="448401at2759"/>
<organism evidence="2">
    <name type="scientific">Cladocopium goreaui</name>
    <dbReference type="NCBI Taxonomy" id="2562237"/>
    <lineage>
        <taxon>Eukaryota</taxon>
        <taxon>Sar</taxon>
        <taxon>Alveolata</taxon>
        <taxon>Dinophyceae</taxon>
        <taxon>Suessiales</taxon>
        <taxon>Symbiodiniaceae</taxon>
        <taxon>Cladocopium</taxon>
    </lineage>
</organism>
<keyword evidence="4" id="KW-1185">Reference proteome</keyword>
<evidence type="ECO:0000313" key="3">
    <source>
        <dbReference type="EMBL" id="CAL1141644.1"/>
    </source>
</evidence>
<feature type="region of interest" description="Disordered" evidence="1">
    <location>
        <begin position="219"/>
        <end position="269"/>
    </location>
</feature>
<evidence type="ECO:0000256" key="1">
    <source>
        <dbReference type="SAM" id="MobiDB-lite"/>
    </source>
</evidence>
<evidence type="ECO:0000313" key="4">
    <source>
        <dbReference type="Proteomes" id="UP001152797"/>
    </source>
</evidence>
<dbReference type="EMBL" id="CAMXCT020001247">
    <property type="protein sequence ID" value="CAL1141644.1"/>
    <property type="molecule type" value="Genomic_DNA"/>
</dbReference>
<proteinExistence type="predicted"/>
<dbReference type="EMBL" id="CAMXCT030001247">
    <property type="protein sequence ID" value="CAL4775581.1"/>
    <property type="molecule type" value="Genomic_DNA"/>
</dbReference>
<feature type="compositionally biased region" description="Polar residues" evidence="1">
    <location>
        <begin position="219"/>
        <end position="228"/>
    </location>
</feature>
<dbReference type="EMBL" id="CAMXCT010001247">
    <property type="protein sequence ID" value="CAI3988269.1"/>
    <property type="molecule type" value="Genomic_DNA"/>
</dbReference>
<feature type="compositionally biased region" description="Basic and acidic residues" evidence="1">
    <location>
        <begin position="243"/>
        <end position="261"/>
    </location>
</feature>
<feature type="region of interest" description="Disordered" evidence="1">
    <location>
        <begin position="131"/>
        <end position="150"/>
    </location>
</feature>
<dbReference type="Proteomes" id="UP001152797">
    <property type="component" value="Unassembled WGS sequence"/>
</dbReference>
<dbReference type="AlphaFoldDB" id="A0A9P1CAX1"/>
<evidence type="ECO:0000313" key="2">
    <source>
        <dbReference type="EMBL" id="CAI3988269.1"/>
    </source>
</evidence>